<reference evidence="2 3" key="1">
    <citation type="journal article" date="2022" name="Nat. Plants">
        <title>Genomes of leafy and leafless Platanthera orchids illuminate the evolution of mycoheterotrophy.</title>
        <authorList>
            <person name="Li M.H."/>
            <person name="Liu K.W."/>
            <person name="Li Z."/>
            <person name="Lu H.C."/>
            <person name="Ye Q.L."/>
            <person name="Zhang D."/>
            <person name="Wang J.Y."/>
            <person name="Li Y.F."/>
            <person name="Zhong Z.M."/>
            <person name="Liu X."/>
            <person name="Yu X."/>
            <person name="Liu D.K."/>
            <person name="Tu X.D."/>
            <person name="Liu B."/>
            <person name="Hao Y."/>
            <person name="Liao X.Y."/>
            <person name="Jiang Y.T."/>
            <person name="Sun W.H."/>
            <person name="Chen J."/>
            <person name="Chen Y.Q."/>
            <person name="Ai Y."/>
            <person name="Zhai J.W."/>
            <person name="Wu S.S."/>
            <person name="Zhou Z."/>
            <person name="Hsiao Y.Y."/>
            <person name="Wu W.L."/>
            <person name="Chen Y.Y."/>
            <person name="Lin Y.F."/>
            <person name="Hsu J.L."/>
            <person name="Li C.Y."/>
            <person name="Wang Z.W."/>
            <person name="Zhao X."/>
            <person name="Zhong W.Y."/>
            <person name="Ma X.K."/>
            <person name="Ma L."/>
            <person name="Huang J."/>
            <person name="Chen G.Z."/>
            <person name="Huang M.Z."/>
            <person name="Huang L."/>
            <person name="Peng D.H."/>
            <person name="Luo Y.B."/>
            <person name="Zou S.Q."/>
            <person name="Chen S.P."/>
            <person name="Lan S."/>
            <person name="Tsai W.C."/>
            <person name="Van de Peer Y."/>
            <person name="Liu Z.J."/>
        </authorList>
    </citation>
    <scope>NUCLEOTIDE SEQUENCE [LARGE SCALE GENOMIC DNA]</scope>
    <source>
        <strain evidence="2">Lor288</strain>
    </source>
</reference>
<evidence type="ECO:0000313" key="3">
    <source>
        <dbReference type="Proteomes" id="UP001412067"/>
    </source>
</evidence>
<dbReference type="Proteomes" id="UP001412067">
    <property type="component" value="Unassembled WGS sequence"/>
</dbReference>
<name>A0ABR2N5D1_9ASPA</name>
<evidence type="ECO:0000313" key="2">
    <source>
        <dbReference type="EMBL" id="KAK8971331.1"/>
    </source>
</evidence>
<evidence type="ECO:0000259" key="1">
    <source>
        <dbReference type="Pfam" id="PF25772"/>
    </source>
</evidence>
<protein>
    <recommendedName>
        <fullName evidence="1">RRP12 N-terminal HEAT domain-containing protein</fullName>
    </recommendedName>
</protein>
<dbReference type="InterPro" id="IPR016024">
    <property type="entry name" value="ARM-type_fold"/>
</dbReference>
<dbReference type="PANTHER" id="PTHR48445:SF1">
    <property type="entry name" value="OS02G0782100 PROTEIN"/>
    <property type="match status" value="1"/>
</dbReference>
<feature type="domain" description="RRP12 N-terminal HEAT" evidence="1">
    <location>
        <begin position="17"/>
        <end position="211"/>
    </location>
</feature>
<organism evidence="2 3">
    <name type="scientific">Platanthera guangdongensis</name>
    <dbReference type="NCBI Taxonomy" id="2320717"/>
    <lineage>
        <taxon>Eukaryota</taxon>
        <taxon>Viridiplantae</taxon>
        <taxon>Streptophyta</taxon>
        <taxon>Embryophyta</taxon>
        <taxon>Tracheophyta</taxon>
        <taxon>Spermatophyta</taxon>
        <taxon>Magnoliopsida</taxon>
        <taxon>Liliopsida</taxon>
        <taxon>Asparagales</taxon>
        <taxon>Orchidaceae</taxon>
        <taxon>Orchidoideae</taxon>
        <taxon>Orchideae</taxon>
        <taxon>Orchidinae</taxon>
        <taxon>Platanthera</taxon>
    </lineage>
</organism>
<dbReference type="PANTHER" id="PTHR48445">
    <property type="entry name" value="OS02G0782100 PROTEIN"/>
    <property type="match status" value="1"/>
</dbReference>
<dbReference type="Pfam" id="PF25772">
    <property type="entry name" value="HEAT_RRP12_N"/>
    <property type="match status" value="1"/>
</dbReference>
<gene>
    <name evidence="2" type="ORF">KSP40_PGU005153</name>
</gene>
<keyword evidence="3" id="KW-1185">Reference proteome</keyword>
<dbReference type="InterPro" id="IPR057860">
    <property type="entry name" value="HEAT_RRP12_N"/>
</dbReference>
<sequence>MDEETEIPDHPGDGHFSGNDIAAEILVTFHNSPLEEHHNLCATVGAISQAIKEQGLPLTPAAYFAASVSSFVRLIGDSPVSSGDQDVSAILSFLSIILTRVSPAVFRSKAGTFSESLIRVLTCGSLPVDGMIAGLKCVSHMLVISDKYNWSSASQLYAILLNYITNNTLKVRKQSYSCLRVVLQSFRGSAFLVLASEGITSALERFLLLGGSNPPILVAGEPNGARECHKEYYGDITNFML</sequence>
<comment type="caution">
    <text evidence="2">The sequence shown here is derived from an EMBL/GenBank/DDBJ whole genome shotgun (WGS) entry which is preliminary data.</text>
</comment>
<dbReference type="EMBL" id="JBBWWR010000001">
    <property type="protein sequence ID" value="KAK8971331.1"/>
    <property type="molecule type" value="Genomic_DNA"/>
</dbReference>
<dbReference type="SUPFAM" id="SSF48371">
    <property type="entry name" value="ARM repeat"/>
    <property type="match status" value="1"/>
</dbReference>
<proteinExistence type="predicted"/>
<accession>A0ABR2N5D1</accession>